<name>F4L4J1_HALH1</name>
<evidence type="ECO:0000313" key="3">
    <source>
        <dbReference type="Proteomes" id="UP000008461"/>
    </source>
</evidence>
<dbReference type="eggNOG" id="COG4636">
    <property type="taxonomic scope" value="Bacteria"/>
</dbReference>
<dbReference type="Proteomes" id="UP000008461">
    <property type="component" value="Chromosome"/>
</dbReference>
<dbReference type="PANTHER" id="PTHR36558">
    <property type="entry name" value="GLR1098 PROTEIN"/>
    <property type="match status" value="1"/>
</dbReference>
<sequence>MTTATQLPLTNLELATIGGAELVRFPISFEEYWELLEKAEYRVDYNDHEAIAMSYENETHSEMVTEFSHLLKGIFPRTNTQYKVHNSNRPIYIVECESAVYNPDGSVVTQPPVYFEYRPGMTAETTPFLVFEVLSKSTRRYDLGEKLPCYKKIPSLQYILYIDLDRPSVAVFERQSTQSWIEVEYTKLEDSFEIQGNALRLKDIYLNLFA</sequence>
<dbReference type="Gene3D" id="3.90.1570.10">
    <property type="entry name" value="tt1808, chain A"/>
    <property type="match status" value="1"/>
</dbReference>
<dbReference type="EMBL" id="CP002691">
    <property type="protein sequence ID" value="AEE51992.1"/>
    <property type="molecule type" value="Genomic_DNA"/>
</dbReference>
<dbReference type="CDD" id="cd06260">
    <property type="entry name" value="DUF820-like"/>
    <property type="match status" value="1"/>
</dbReference>
<dbReference type="RefSeq" id="WP_013766530.1">
    <property type="nucleotide sequence ID" value="NC_015510.1"/>
</dbReference>
<evidence type="ECO:0000313" key="2">
    <source>
        <dbReference type="EMBL" id="AEE51992.1"/>
    </source>
</evidence>
<dbReference type="InterPro" id="IPR008538">
    <property type="entry name" value="Uma2"/>
</dbReference>
<reference evidence="2 3" key="1">
    <citation type="journal article" date="2011" name="Stand. Genomic Sci.">
        <title>Complete genome sequence of Haliscomenobacter hydrossis type strain (O).</title>
        <authorList>
            <consortium name="US DOE Joint Genome Institute (JGI-PGF)"/>
            <person name="Daligault H."/>
            <person name="Lapidus A."/>
            <person name="Zeytun A."/>
            <person name="Nolan M."/>
            <person name="Lucas S."/>
            <person name="Del Rio T.G."/>
            <person name="Tice H."/>
            <person name="Cheng J.F."/>
            <person name="Tapia R."/>
            <person name="Han C."/>
            <person name="Goodwin L."/>
            <person name="Pitluck S."/>
            <person name="Liolios K."/>
            <person name="Pagani I."/>
            <person name="Ivanova N."/>
            <person name="Huntemann M."/>
            <person name="Mavromatis K."/>
            <person name="Mikhailova N."/>
            <person name="Pati A."/>
            <person name="Chen A."/>
            <person name="Palaniappan K."/>
            <person name="Land M."/>
            <person name="Hauser L."/>
            <person name="Brambilla E.M."/>
            <person name="Rohde M."/>
            <person name="Verbarg S."/>
            <person name="Goker M."/>
            <person name="Bristow J."/>
            <person name="Eisen J.A."/>
            <person name="Markowitz V."/>
            <person name="Hugenholtz P."/>
            <person name="Kyrpides N.C."/>
            <person name="Klenk H.P."/>
            <person name="Woyke T."/>
        </authorList>
    </citation>
    <scope>NUCLEOTIDE SEQUENCE [LARGE SCALE GENOMIC DNA]</scope>
    <source>
        <strain evidence="3">ATCC 27775 / DSM 1100 / LMG 10767 / O</strain>
    </source>
</reference>
<gene>
    <name evidence="2" type="ordered locus">Halhy_4146</name>
</gene>
<dbReference type="OrthoDB" id="941643at2"/>
<proteinExistence type="predicted"/>
<dbReference type="HOGENOM" id="CLU_076312_6_0_10"/>
<reference key="2">
    <citation type="submission" date="2011-04" db="EMBL/GenBank/DDBJ databases">
        <title>Complete sequence of chromosome of Haliscomenobacter hydrossis DSM 1100.</title>
        <authorList>
            <consortium name="US DOE Joint Genome Institute (JGI-PGF)"/>
            <person name="Lucas S."/>
            <person name="Han J."/>
            <person name="Lapidus A."/>
            <person name="Bruce D."/>
            <person name="Goodwin L."/>
            <person name="Pitluck S."/>
            <person name="Peters L."/>
            <person name="Kyrpides N."/>
            <person name="Mavromatis K."/>
            <person name="Ivanova N."/>
            <person name="Ovchinnikova G."/>
            <person name="Pagani I."/>
            <person name="Daligault H."/>
            <person name="Detter J.C."/>
            <person name="Han C."/>
            <person name="Land M."/>
            <person name="Hauser L."/>
            <person name="Markowitz V."/>
            <person name="Cheng J.-F."/>
            <person name="Hugenholtz P."/>
            <person name="Woyke T."/>
            <person name="Wu D."/>
            <person name="Verbarg S."/>
            <person name="Frueling A."/>
            <person name="Brambilla E."/>
            <person name="Klenk H.-P."/>
            <person name="Eisen J.A."/>
        </authorList>
    </citation>
    <scope>NUCLEOTIDE SEQUENCE</scope>
    <source>
        <strain>DSM 1100</strain>
    </source>
</reference>
<dbReference type="KEGG" id="hhy:Halhy_4146"/>
<dbReference type="InterPro" id="IPR011335">
    <property type="entry name" value="Restrct_endonuc-II-like"/>
</dbReference>
<evidence type="ECO:0000259" key="1">
    <source>
        <dbReference type="Pfam" id="PF05685"/>
    </source>
</evidence>
<dbReference type="SUPFAM" id="SSF52980">
    <property type="entry name" value="Restriction endonuclease-like"/>
    <property type="match status" value="1"/>
</dbReference>
<protein>
    <recommendedName>
        <fullName evidence="1">Putative restriction endonuclease domain-containing protein</fullName>
    </recommendedName>
</protein>
<feature type="domain" description="Putative restriction endonuclease" evidence="1">
    <location>
        <begin position="29"/>
        <end position="193"/>
    </location>
</feature>
<dbReference type="AlphaFoldDB" id="F4L4J1"/>
<organism evidence="2 3">
    <name type="scientific">Haliscomenobacter hydrossis (strain ATCC 27775 / DSM 1100 / LMG 10767 / O)</name>
    <dbReference type="NCBI Taxonomy" id="760192"/>
    <lineage>
        <taxon>Bacteria</taxon>
        <taxon>Pseudomonadati</taxon>
        <taxon>Bacteroidota</taxon>
        <taxon>Saprospiria</taxon>
        <taxon>Saprospirales</taxon>
        <taxon>Haliscomenobacteraceae</taxon>
        <taxon>Haliscomenobacter</taxon>
    </lineage>
</organism>
<keyword evidence="3" id="KW-1185">Reference proteome</keyword>
<dbReference type="Pfam" id="PF05685">
    <property type="entry name" value="Uma2"/>
    <property type="match status" value="1"/>
</dbReference>
<accession>F4L4J1</accession>
<dbReference type="InterPro" id="IPR012296">
    <property type="entry name" value="Nuclease_put_TT1808"/>
</dbReference>
<dbReference type="STRING" id="760192.Halhy_4146"/>
<dbReference type="PANTHER" id="PTHR36558:SF1">
    <property type="entry name" value="RESTRICTION ENDONUCLEASE DOMAIN-CONTAINING PROTEIN-RELATED"/>
    <property type="match status" value="1"/>
</dbReference>